<keyword evidence="2" id="KW-1185">Reference proteome</keyword>
<evidence type="ECO:0000313" key="1">
    <source>
        <dbReference type="EMBL" id="OWR43358.1"/>
    </source>
</evidence>
<dbReference type="EMBL" id="AGBW02013479">
    <property type="protein sequence ID" value="OWR43358.1"/>
    <property type="molecule type" value="Genomic_DNA"/>
</dbReference>
<gene>
    <name evidence="1" type="ORF">KGM_211724</name>
</gene>
<name>A0A212EPE0_DANPL</name>
<organism evidence="1 2">
    <name type="scientific">Danaus plexippus plexippus</name>
    <dbReference type="NCBI Taxonomy" id="278856"/>
    <lineage>
        <taxon>Eukaryota</taxon>
        <taxon>Metazoa</taxon>
        <taxon>Ecdysozoa</taxon>
        <taxon>Arthropoda</taxon>
        <taxon>Hexapoda</taxon>
        <taxon>Insecta</taxon>
        <taxon>Pterygota</taxon>
        <taxon>Neoptera</taxon>
        <taxon>Endopterygota</taxon>
        <taxon>Lepidoptera</taxon>
        <taxon>Glossata</taxon>
        <taxon>Ditrysia</taxon>
        <taxon>Papilionoidea</taxon>
        <taxon>Nymphalidae</taxon>
        <taxon>Danainae</taxon>
        <taxon>Danaini</taxon>
        <taxon>Danaina</taxon>
        <taxon>Danaus</taxon>
        <taxon>Danaus</taxon>
    </lineage>
</organism>
<sequence>MGLANFLSTGALSNVQRFGPCDPEETKQELFTDRTSVQKYPTTKYQRASYNFTVYANLEYSCVVFRVFHFYQRDVIRDLPYIYLNRWCRASEPICYSFQFLQIDFSVEIWFRESVTYHVSAYGKEVRLVDIKKVTARVNQRKPLVEQKIDVFNEFSVLKNDRRPTYESL</sequence>
<reference evidence="1 2" key="1">
    <citation type="journal article" date="2011" name="Cell">
        <title>The monarch butterfly genome yields insights into long-distance migration.</title>
        <authorList>
            <person name="Zhan S."/>
            <person name="Merlin C."/>
            <person name="Boore J.L."/>
            <person name="Reppert S.M."/>
        </authorList>
    </citation>
    <scope>NUCLEOTIDE SEQUENCE [LARGE SCALE GENOMIC DNA]</scope>
    <source>
        <strain evidence="1">F-2</strain>
    </source>
</reference>
<protein>
    <submittedName>
        <fullName evidence="1">Uncharacterized protein</fullName>
    </submittedName>
</protein>
<proteinExistence type="predicted"/>
<dbReference type="InParanoid" id="A0A212EPE0"/>
<evidence type="ECO:0000313" key="2">
    <source>
        <dbReference type="Proteomes" id="UP000007151"/>
    </source>
</evidence>
<dbReference type="KEGG" id="dpl:KGM_211724"/>
<dbReference type="Proteomes" id="UP000007151">
    <property type="component" value="Unassembled WGS sequence"/>
</dbReference>
<comment type="caution">
    <text evidence="1">The sequence shown here is derived from an EMBL/GenBank/DDBJ whole genome shotgun (WGS) entry which is preliminary data.</text>
</comment>
<dbReference type="AlphaFoldDB" id="A0A212EPE0"/>
<accession>A0A212EPE0</accession>